<reference evidence="1 2" key="1">
    <citation type="submission" date="2020-02" db="EMBL/GenBank/DDBJ databases">
        <title>Draft genome sequence of Haematococcus lacustris strain NIES-144.</title>
        <authorList>
            <person name="Morimoto D."/>
            <person name="Nakagawa S."/>
            <person name="Yoshida T."/>
            <person name="Sawayama S."/>
        </authorList>
    </citation>
    <scope>NUCLEOTIDE SEQUENCE [LARGE SCALE GENOMIC DNA]</scope>
    <source>
        <strain evidence="1 2">NIES-144</strain>
    </source>
</reference>
<accession>A0A6A0A4W2</accession>
<evidence type="ECO:0000313" key="1">
    <source>
        <dbReference type="EMBL" id="GFH26572.1"/>
    </source>
</evidence>
<sequence length="111" mass="12306">MAFSGLIWNESDGYCWVVTTKPGPSYTRRRSGARQKALRGIIWNELDGYMLVTNGPPPALNSPPPGQLTGEANTTEAFSGWQCRSPCLEDERRLTIARALQRLLASLHEVC</sequence>
<name>A0A6A0A4W2_HAELA</name>
<evidence type="ECO:0000313" key="2">
    <source>
        <dbReference type="Proteomes" id="UP000485058"/>
    </source>
</evidence>
<proteinExistence type="predicted"/>
<dbReference type="AlphaFoldDB" id="A0A6A0A4W2"/>
<protein>
    <submittedName>
        <fullName evidence="1">Uncharacterized protein</fullName>
    </submittedName>
</protein>
<feature type="non-terminal residue" evidence="1">
    <location>
        <position position="1"/>
    </location>
</feature>
<dbReference type="Proteomes" id="UP000485058">
    <property type="component" value="Unassembled WGS sequence"/>
</dbReference>
<keyword evidence="2" id="KW-1185">Reference proteome</keyword>
<comment type="caution">
    <text evidence="1">The sequence shown here is derived from an EMBL/GenBank/DDBJ whole genome shotgun (WGS) entry which is preliminary data.</text>
</comment>
<gene>
    <name evidence="1" type="ORF">HaLaN_24745</name>
</gene>
<organism evidence="1 2">
    <name type="scientific">Haematococcus lacustris</name>
    <name type="common">Green alga</name>
    <name type="synonym">Haematococcus pluvialis</name>
    <dbReference type="NCBI Taxonomy" id="44745"/>
    <lineage>
        <taxon>Eukaryota</taxon>
        <taxon>Viridiplantae</taxon>
        <taxon>Chlorophyta</taxon>
        <taxon>core chlorophytes</taxon>
        <taxon>Chlorophyceae</taxon>
        <taxon>CS clade</taxon>
        <taxon>Chlamydomonadales</taxon>
        <taxon>Haematococcaceae</taxon>
        <taxon>Haematococcus</taxon>
    </lineage>
</organism>
<dbReference type="EMBL" id="BLLF01003170">
    <property type="protein sequence ID" value="GFH26572.1"/>
    <property type="molecule type" value="Genomic_DNA"/>
</dbReference>